<comment type="caution">
    <text evidence="3">The sequence shown here is derived from an EMBL/GenBank/DDBJ whole genome shotgun (WGS) entry which is preliminary data.</text>
</comment>
<dbReference type="InterPro" id="IPR052173">
    <property type="entry name" value="Beta-lactam_resp_regulator"/>
</dbReference>
<accession>V2Z5T0</accession>
<dbReference type="STRING" id="592026.GCWU0000282_002409"/>
<keyword evidence="1" id="KW-0812">Transmembrane</keyword>
<evidence type="ECO:0000259" key="2">
    <source>
        <dbReference type="Pfam" id="PF05569"/>
    </source>
</evidence>
<organism evidence="3 4">
    <name type="scientific">Catonella morbi ATCC 51271</name>
    <dbReference type="NCBI Taxonomy" id="592026"/>
    <lineage>
        <taxon>Bacteria</taxon>
        <taxon>Bacillati</taxon>
        <taxon>Bacillota</taxon>
        <taxon>Clostridia</taxon>
        <taxon>Lachnospirales</taxon>
        <taxon>Lachnospiraceae</taxon>
        <taxon>Catonella</taxon>
    </lineage>
</organism>
<feature type="transmembrane region" description="Helical" evidence="1">
    <location>
        <begin position="118"/>
        <end position="138"/>
    </location>
</feature>
<feature type="transmembrane region" description="Helical" evidence="1">
    <location>
        <begin position="6"/>
        <end position="29"/>
    </location>
</feature>
<dbReference type="InterPro" id="IPR008756">
    <property type="entry name" value="Peptidase_M56"/>
</dbReference>
<dbReference type="PANTHER" id="PTHR34978">
    <property type="entry name" value="POSSIBLE SENSOR-TRANSDUCER PROTEIN BLAR"/>
    <property type="match status" value="1"/>
</dbReference>
<dbReference type="eggNOG" id="COG4219">
    <property type="taxonomic scope" value="Bacteria"/>
</dbReference>
<reference evidence="3 4" key="1">
    <citation type="submission" date="2013-06" db="EMBL/GenBank/DDBJ databases">
        <authorList>
            <person name="Weinstock G."/>
            <person name="Sodergren E."/>
            <person name="Clifton S."/>
            <person name="Fulton L."/>
            <person name="Fulton B."/>
            <person name="Courtney L."/>
            <person name="Fronick C."/>
            <person name="Harrison M."/>
            <person name="Strong C."/>
            <person name="Farmer C."/>
            <person name="Delahaunty K."/>
            <person name="Markovic C."/>
            <person name="Hall O."/>
            <person name="Minx P."/>
            <person name="Tomlinson C."/>
            <person name="Mitreva M."/>
            <person name="Nelson J."/>
            <person name="Hou S."/>
            <person name="Wollam A."/>
            <person name="Pepin K.H."/>
            <person name="Johnson M."/>
            <person name="Bhonagiri V."/>
            <person name="Nash W.E."/>
            <person name="Warren W."/>
            <person name="Chinwalla A."/>
            <person name="Mardis E.R."/>
            <person name="Wilson R.K."/>
        </authorList>
    </citation>
    <scope>NUCLEOTIDE SEQUENCE [LARGE SCALE GENOMIC DNA]</scope>
    <source>
        <strain evidence="3 4">ATCC 51271</strain>
    </source>
</reference>
<feature type="transmembrane region" description="Helical" evidence="1">
    <location>
        <begin position="36"/>
        <end position="54"/>
    </location>
</feature>
<gene>
    <name evidence="3" type="ORF">GCWU0000282_002409</name>
</gene>
<dbReference type="RefSeq" id="WP_023355269.1">
    <property type="nucleotide sequence ID" value="NZ_KI535369.1"/>
</dbReference>
<keyword evidence="1" id="KW-1133">Transmembrane helix</keyword>
<feature type="transmembrane region" description="Helical" evidence="1">
    <location>
        <begin position="289"/>
        <end position="308"/>
    </location>
</feature>
<evidence type="ECO:0000313" key="4">
    <source>
        <dbReference type="Proteomes" id="UP000018227"/>
    </source>
</evidence>
<name>V2Z5T0_9FIRM</name>
<dbReference type="PANTHER" id="PTHR34978:SF3">
    <property type="entry name" value="SLR0241 PROTEIN"/>
    <property type="match status" value="1"/>
</dbReference>
<dbReference type="AlphaFoldDB" id="V2Z5T0"/>
<dbReference type="OrthoDB" id="9804799at2"/>
<sequence>MSEIFLKILNMSIAASWLILAIIIIRPFLKKAPKRILCLLWAIVAIRLILPFSIESIFSLIPSSETIPPGIEFKQNPAINSGVTIINNAVNPVLSENYAPVPYASTNPLQTALSIGTAVWITGVLIMLSFALLSYLHLKRKIAASVRLRDNIMICDFIESPFVFGIFKPMIYLPSTLSDSAADHVISHEKTHIKRLDHLKKLLGYLLLSVYWFNPLCLLSYVLLCRDIEMACDEEVIKNTDRDYIAAYSQTLLDCSTRKRIVTICPLSFGEIGVKQRVKGILTYKKPTFWVMFIAVITCAILSVCFLTNPQKPPINFSLSKITWAITTDYRPEKGIITKDLTIIEIHELHSRLKNLKISKKDDDLEGFTPLFMIKAGSSEIGEFSLIGYEDEAKIAGLLYNNSYYRIDDEEFKEYLSKICAKSFFDTAPREETFVITKIDGEFVWADAYGKESNTDALHNYKIFIKDIISDSEPKVGDILAVKFRTEALNAYAPYTLVTRIGNTEDK</sequence>
<dbReference type="Pfam" id="PF05569">
    <property type="entry name" value="Peptidase_M56"/>
    <property type="match status" value="1"/>
</dbReference>
<dbReference type="CDD" id="cd07341">
    <property type="entry name" value="M56_BlaR1_MecR1_like"/>
    <property type="match status" value="1"/>
</dbReference>
<feature type="transmembrane region" description="Helical" evidence="1">
    <location>
        <begin position="202"/>
        <end position="224"/>
    </location>
</feature>
<keyword evidence="1" id="KW-0472">Membrane</keyword>
<dbReference type="EMBL" id="ACIL03000016">
    <property type="protein sequence ID" value="ESL02275.1"/>
    <property type="molecule type" value="Genomic_DNA"/>
</dbReference>
<evidence type="ECO:0000313" key="3">
    <source>
        <dbReference type="EMBL" id="ESL02275.1"/>
    </source>
</evidence>
<dbReference type="HOGENOM" id="CLU_523578_0_0_9"/>
<evidence type="ECO:0000256" key="1">
    <source>
        <dbReference type="SAM" id="Phobius"/>
    </source>
</evidence>
<feature type="domain" description="Peptidase M56" evidence="2">
    <location>
        <begin position="7"/>
        <end position="279"/>
    </location>
</feature>
<keyword evidence="4" id="KW-1185">Reference proteome</keyword>
<proteinExistence type="predicted"/>
<dbReference type="Proteomes" id="UP000018227">
    <property type="component" value="Unassembled WGS sequence"/>
</dbReference>
<protein>
    <submittedName>
        <fullName evidence="3">Peptidase, M56 family</fullName>
    </submittedName>
</protein>